<dbReference type="AlphaFoldDB" id="A0A154P9C7"/>
<dbReference type="InterPro" id="IPR051177">
    <property type="entry name" value="CIK-Related_Protein"/>
</dbReference>
<dbReference type="PANTHER" id="PTHR12984">
    <property type="entry name" value="SCY1-RELATED S/T PROTEIN KINASE-LIKE"/>
    <property type="match status" value="1"/>
</dbReference>
<dbReference type="OMA" id="SITPLMN"/>
<dbReference type="SUPFAM" id="SSF56112">
    <property type="entry name" value="Protein kinase-like (PK-like)"/>
    <property type="match status" value="1"/>
</dbReference>
<dbReference type="OrthoDB" id="9942861at2759"/>
<dbReference type="STRING" id="178035.A0A154P9C7"/>
<accession>A0A154P9C7</accession>
<dbReference type="InterPro" id="IPR011989">
    <property type="entry name" value="ARM-like"/>
</dbReference>
<keyword evidence="2" id="KW-1185">Reference proteome</keyword>
<gene>
    <name evidence="1" type="ORF">WN55_09909</name>
</gene>
<dbReference type="Gene3D" id="1.10.510.10">
    <property type="entry name" value="Transferase(Phosphotransferase) domain 1"/>
    <property type="match status" value="1"/>
</dbReference>
<organism evidence="1 2">
    <name type="scientific">Dufourea novaeangliae</name>
    <name type="common">Sweat bee</name>
    <dbReference type="NCBI Taxonomy" id="178035"/>
    <lineage>
        <taxon>Eukaryota</taxon>
        <taxon>Metazoa</taxon>
        <taxon>Ecdysozoa</taxon>
        <taxon>Arthropoda</taxon>
        <taxon>Hexapoda</taxon>
        <taxon>Insecta</taxon>
        <taxon>Pterygota</taxon>
        <taxon>Neoptera</taxon>
        <taxon>Endopterygota</taxon>
        <taxon>Hymenoptera</taxon>
        <taxon>Apocrita</taxon>
        <taxon>Aculeata</taxon>
        <taxon>Apoidea</taxon>
        <taxon>Anthophila</taxon>
        <taxon>Halictidae</taxon>
        <taxon>Rophitinae</taxon>
        <taxon>Dufourea</taxon>
    </lineage>
</organism>
<dbReference type="Gene3D" id="3.30.200.20">
    <property type="entry name" value="Phosphorylase Kinase, domain 1"/>
    <property type="match status" value="1"/>
</dbReference>
<dbReference type="EMBL" id="KQ434831">
    <property type="protein sequence ID" value="KZC07828.1"/>
    <property type="molecule type" value="Genomic_DNA"/>
</dbReference>
<reference evidence="1 2" key="1">
    <citation type="submission" date="2015-07" db="EMBL/GenBank/DDBJ databases">
        <title>The genome of Dufourea novaeangliae.</title>
        <authorList>
            <person name="Pan H."/>
            <person name="Kapheim K."/>
        </authorList>
    </citation>
    <scope>NUCLEOTIDE SEQUENCE [LARGE SCALE GENOMIC DNA]</scope>
    <source>
        <strain evidence="1">0120121106</strain>
        <tissue evidence="1">Whole body</tissue>
    </source>
</reference>
<feature type="non-terminal residue" evidence="1">
    <location>
        <position position="638"/>
    </location>
</feature>
<dbReference type="Proteomes" id="UP000076502">
    <property type="component" value="Unassembled WGS sequence"/>
</dbReference>
<name>A0A154P9C7_DUFNO</name>
<protein>
    <submittedName>
        <fullName evidence="1">Protein-associating with the carboxyl-terminal domain of ezrin</fullName>
    </submittedName>
</protein>
<evidence type="ECO:0000313" key="1">
    <source>
        <dbReference type="EMBL" id="KZC07828.1"/>
    </source>
</evidence>
<evidence type="ECO:0000313" key="2">
    <source>
        <dbReference type="Proteomes" id="UP000076502"/>
    </source>
</evidence>
<sequence length="638" mass="71705">MGNEISARNGLEIDEKSVEITDFWVHYTARVNDHGIRTVSLFVSEPSLHYSPNFGNPSPLEKASKNLMLYRHPCILKYISSWSKGNKFFLTTEQVKPLIQMIETQNTLQICMGLYSILRALVFLHEKAFASHNNICGSVIYVTSEGCWKLGGLECLCKFKELTSTYLKKIRSYRYEKAVSSDEDTTISSNNCTAIDAYAFGILAEDILRLKNSEDVPSLLEFKQFCKENLQNSDPCLRSELSSVLQHPFFTHDFMRIHAFLEELPLKSNQEKEIFFGNLIAQLRTFPESIVAEQLGRLLLSRMVLLDSTAQEKLLPFILKPRDGKDDMDNNLFTVSTFKAYLVPKLLQMFCIRDASIRLVLLSHLNSFVHTFQVDELKSQVLPELLVGIKDTNDHLVSETLKALADIVPILGAATVVGGNRGKLFTDGRPNKITENGQNNQIISPFTNIVEFAAAAGNSESTVDLPERPSPDGGEDKKEIVSLITEEEYTWSDWDTQETVPGNIRHHISSSSDTIGESNDTSAVSSTLTVEANSASDVNITNTLDPKFSKKPTILSDISELDIKNSKLINSTKEEYDFFTDMEPVIKKTQVLHIQQPQTASKSVFDIHVLTGLDMNEENSGWDEDLSDWGMNDAQELR</sequence>
<proteinExistence type="predicted"/>
<dbReference type="InterPro" id="IPR011009">
    <property type="entry name" value="Kinase-like_dom_sf"/>
</dbReference>
<dbReference type="PANTHER" id="PTHR12984:SF15">
    <property type="entry name" value="PROTEIN-ASSOCIATING WITH THE CARBOXYL-TERMINAL DOMAIN OF EZRIN"/>
    <property type="match status" value="1"/>
</dbReference>
<dbReference type="Gene3D" id="1.25.10.10">
    <property type="entry name" value="Leucine-rich Repeat Variant"/>
    <property type="match status" value="1"/>
</dbReference>